<gene>
    <name evidence="1" type="ORF">RTO_21630</name>
</gene>
<dbReference type="AlphaFoldDB" id="D4M612"/>
<protein>
    <submittedName>
        <fullName evidence="1">Uncharacterized protein</fullName>
    </submittedName>
</protein>
<evidence type="ECO:0000313" key="2">
    <source>
        <dbReference type="Proteomes" id="UP000008956"/>
    </source>
</evidence>
<reference evidence="1 2" key="2">
    <citation type="submission" date="2010-03" db="EMBL/GenBank/DDBJ databases">
        <authorList>
            <person name="Pajon A."/>
        </authorList>
    </citation>
    <scope>NUCLEOTIDE SEQUENCE [LARGE SCALE GENOMIC DNA]</scope>
    <source>
        <strain evidence="1 2">L2-14</strain>
    </source>
</reference>
<dbReference type="Proteomes" id="UP000008956">
    <property type="component" value="Chromosome"/>
</dbReference>
<dbReference type="EMBL" id="FP929055">
    <property type="protein sequence ID" value="CBL26674.1"/>
    <property type="molecule type" value="Genomic_DNA"/>
</dbReference>
<dbReference type="InterPro" id="IPR027417">
    <property type="entry name" value="P-loop_NTPase"/>
</dbReference>
<evidence type="ECO:0000313" key="1">
    <source>
        <dbReference type="EMBL" id="CBL26674.1"/>
    </source>
</evidence>
<organism evidence="1 2">
    <name type="scientific">[Ruminococcus] torques L2-14</name>
    <dbReference type="NCBI Taxonomy" id="657313"/>
    <lineage>
        <taxon>Bacteria</taxon>
        <taxon>Bacillati</taxon>
        <taxon>Bacillota</taxon>
        <taxon>Clostridia</taxon>
        <taxon>Lachnospirales</taxon>
        <taxon>Lachnospiraceae</taxon>
        <taxon>Mediterraneibacter</taxon>
    </lineage>
</organism>
<sequence>MHYLYVEPTRSKADIVINSGKNDVAFDLFVSKIEQLLDEMNQ</sequence>
<accession>D4M612</accession>
<dbReference type="Gene3D" id="3.40.50.300">
    <property type="entry name" value="P-loop containing nucleotide triphosphate hydrolases"/>
    <property type="match status" value="1"/>
</dbReference>
<dbReference type="PATRIC" id="fig|657313.3.peg.2059"/>
<name>D4M612_9FIRM</name>
<reference evidence="1 2" key="1">
    <citation type="submission" date="2010-03" db="EMBL/GenBank/DDBJ databases">
        <title>The genome sequence of Ruminococcus torques L2-14.</title>
        <authorList>
            <consortium name="metaHIT consortium -- http://www.metahit.eu/"/>
            <person name="Pajon A."/>
            <person name="Turner K."/>
            <person name="Parkhill J."/>
            <person name="Duncan S."/>
            <person name="Flint H."/>
        </authorList>
    </citation>
    <scope>NUCLEOTIDE SEQUENCE [LARGE SCALE GENOMIC DNA]</scope>
    <source>
        <strain evidence="1 2">L2-14</strain>
    </source>
</reference>
<dbReference type="HOGENOM" id="CLU_3266504_0_0_9"/>
<dbReference type="KEGG" id="rto:RTO_21630"/>
<proteinExistence type="predicted"/>